<dbReference type="InterPro" id="IPR013083">
    <property type="entry name" value="Znf_RING/FYVE/PHD"/>
</dbReference>
<dbReference type="EMBL" id="PZQS01000009">
    <property type="protein sequence ID" value="PVD24163.1"/>
    <property type="molecule type" value="Genomic_DNA"/>
</dbReference>
<evidence type="ECO:0000313" key="8">
    <source>
        <dbReference type="Proteomes" id="UP000245119"/>
    </source>
</evidence>
<protein>
    <recommendedName>
        <fullName evidence="6">RING-type domain-containing protein</fullName>
    </recommendedName>
</protein>
<evidence type="ECO:0000256" key="4">
    <source>
        <dbReference type="PROSITE-ProRule" id="PRU00175"/>
    </source>
</evidence>
<dbReference type="AlphaFoldDB" id="A0A2T7NSN8"/>
<dbReference type="InterPro" id="IPR052256">
    <property type="entry name" value="E3_ubiquitin-ligase_CHFR"/>
</dbReference>
<evidence type="ECO:0000256" key="1">
    <source>
        <dbReference type="ARBA" id="ARBA00022723"/>
    </source>
</evidence>
<dbReference type="GO" id="GO:0016567">
    <property type="term" value="P:protein ubiquitination"/>
    <property type="evidence" value="ECO:0007669"/>
    <property type="project" value="TreeGrafter"/>
</dbReference>
<comment type="caution">
    <text evidence="7">The sequence shown here is derived from an EMBL/GenBank/DDBJ whole genome shotgun (WGS) entry which is preliminary data.</text>
</comment>
<reference evidence="7 8" key="1">
    <citation type="submission" date="2018-04" db="EMBL/GenBank/DDBJ databases">
        <title>The genome of golden apple snail Pomacea canaliculata provides insight into stress tolerance and invasive adaptation.</title>
        <authorList>
            <person name="Liu C."/>
            <person name="Liu B."/>
            <person name="Ren Y."/>
            <person name="Zhang Y."/>
            <person name="Wang H."/>
            <person name="Li S."/>
            <person name="Jiang F."/>
            <person name="Yin L."/>
            <person name="Zhang G."/>
            <person name="Qian W."/>
            <person name="Fan W."/>
        </authorList>
    </citation>
    <scope>NUCLEOTIDE SEQUENCE [LARGE SCALE GENOMIC DNA]</scope>
    <source>
        <strain evidence="7">SZHN2017</strain>
        <tissue evidence="7">Muscle</tissue>
    </source>
</reference>
<name>A0A2T7NSN8_POMCA</name>
<dbReference type="SUPFAM" id="SSF57850">
    <property type="entry name" value="RING/U-box"/>
    <property type="match status" value="1"/>
</dbReference>
<dbReference type="GO" id="GO:0005634">
    <property type="term" value="C:nucleus"/>
    <property type="evidence" value="ECO:0007669"/>
    <property type="project" value="TreeGrafter"/>
</dbReference>
<feature type="domain" description="RING-type" evidence="6">
    <location>
        <begin position="248"/>
        <end position="287"/>
    </location>
</feature>
<feature type="compositionally biased region" description="Polar residues" evidence="5">
    <location>
        <begin position="419"/>
        <end position="429"/>
    </location>
</feature>
<keyword evidence="1" id="KW-0479">Metal-binding</keyword>
<evidence type="ECO:0000259" key="6">
    <source>
        <dbReference type="PROSITE" id="PS50089"/>
    </source>
</evidence>
<dbReference type="FunFam" id="3.30.40.10:FF:000203">
    <property type="entry name" value="E3 ubiquitin-protein ligase CHFR isoform X1"/>
    <property type="match status" value="1"/>
</dbReference>
<dbReference type="SMART" id="SM00184">
    <property type="entry name" value="RING"/>
    <property type="match status" value="1"/>
</dbReference>
<dbReference type="Gene3D" id="3.30.40.10">
    <property type="entry name" value="Zinc/RING finger domain, C3HC4 (zinc finger)"/>
    <property type="match status" value="1"/>
</dbReference>
<dbReference type="OrthoDB" id="1305878at2759"/>
<dbReference type="GO" id="GO:0006511">
    <property type="term" value="P:ubiquitin-dependent protein catabolic process"/>
    <property type="evidence" value="ECO:0007669"/>
    <property type="project" value="TreeGrafter"/>
</dbReference>
<evidence type="ECO:0000313" key="7">
    <source>
        <dbReference type="EMBL" id="PVD24163.1"/>
    </source>
</evidence>
<keyword evidence="8" id="KW-1185">Reference proteome</keyword>
<proteinExistence type="predicted"/>
<dbReference type="PANTHER" id="PTHR16079:SF4">
    <property type="entry name" value="E3 UBIQUITIN-PROTEIN LIGASE CHFR"/>
    <property type="match status" value="1"/>
</dbReference>
<accession>A0A2T7NSN8</accession>
<dbReference type="Proteomes" id="UP000245119">
    <property type="component" value="Linkage Group LG9"/>
</dbReference>
<dbReference type="CDD" id="cd16503">
    <property type="entry name" value="RING-HC_CHFR"/>
    <property type="match status" value="1"/>
</dbReference>
<feature type="region of interest" description="Disordered" evidence="5">
    <location>
        <begin position="408"/>
        <end position="429"/>
    </location>
</feature>
<evidence type="ECO:0000256" key="5">
    <source>
        <dbReference type="SAM" id="MobiDB-lite"/>
    </source>
</evidence>
<organism evidence="7 8">
    <name type="scientific">Pomacea canaliculata</name>
    <name type="common">Golden apple snail</name>
    <dbReference type="NCBI Taxonomy" id="400727"/>
    <lineage>
        <taxon>Eukaryota</taxon>
        <taxon>Metazoa</taxon>
        <taxon>Spiralia</taxon>
        <taxon>Lophotrochozoa</taxon>
        <taxon>Mollusca</taxon>
        <taxon>Gastropoda</taxon>
        <taxon>Caenogastropoda</taxon>
        <taxon>Architaenioglossa</taxon>
        <taxon>Ampullarioidea</taxon>
        <taxon>Ampullariidae</taxon>
        <taxon>Pomacea</taxon>
    </lineage>
</organism>
<dbReference type="Pfam" id="PF13923">
    <property type="entry name" value="zf-C3HC4_2"/>
    <property type="match status" value="1"/>
</dbReference>
<dbReference type="PANTHER" id="PTHR16079">
    <property type="entry name" value="UBIQUITIN LIGASE PROTEIN CHFR"/>
    <property type="match status" value="1"/>
</dbReference>
<dbReference type="GO" id="GO:0004842">
    <property type="term" value="F:ubiquitin-protein transferase activity"/>
    <property type="evidence" value="ECO:0007669"/>
    <property type="project" value="TreeGrafter"/>
</dbReference>
<dbReference type="InterPro" id="IPR017907">
    <property type="entry name" value="Znf_RING_CS"/>
</dbReference>
<keyword evidence="3" id="KW-0862">Zinc</keyword>
<dbReference type="STRING" id="400727.A0A2T7NSN8"/>
<dbReference type="Gene3D" id="2.60.200.20">
    <property type="match status" value="1"/>
</dbReference>
<dbReference type="InterPro" id="IPR001841">
    <property type="entry name" value="Znf_RING"/>
</dbReference>
<sequence>MYGGSICVTPVKKAGLFCSTNGTLFNSSIKLSKGKRQQIDHGDEFYIIYKKGEEELNVGYVYQDLQRLREEEKEEEVDTTLEYDSEALPLIDATIADESLNQVMDEELKALHGVKRKHPAELNLELVTKEARFQVESNPVTTQEGCQGLEAAKRNSLTKQTSCQPSEAAESDPLSTTVIITTTTTATTTTPCSTSFSTNITERAAAVDIAEGKQISINSPPQDLVPSISAKTPQNVEEEDSFASTLTCIICQELLHDCISLQPCMHSFCAGCYSEWMSQSKECPSCRTRVERINKNHIVNNLIDAYLKEHPDKQRSEEDIKTLNAKNKITHDMLYPRQRSSSSDYSESDNEDQDQLLAPWIAPVTGSVFGFGTPYFGVTNLAYRARCRQCPGASNNSTASINSPVAGVAGGSCASATSNTEQPSVSGVTTTGDASYALHVHNRRTEVTARPNCYWGKQCRTQRNKPAHAHDSVMSHDEAQFTGVTGPQHILHHNPAPTGGVVHGLACSLRHPRVRLITTFVGNVV</sequence>
<dbReference type="PROSITE" id="PS00518">
    <property type="entry name" value="ZF_RING_1"/>
    <property type="match status" value="1"/>
</dbReference>
<dbReference type="PROSITE" id="PS50089">
    <property type="entry name" value="ZF_RING_2"/>
    <property type="match status" value="1"/>
</dbReference>
<gene>
    <name evidence="7" type="ORF">C0Q70_14633</name>
</gene>
<evidence type="ECO:0000256" key="2">
    <source>
        <dbReference type="ARBA" id="ARBA00022771"/>
    </source>
</evidence>
<dbReference type="GO" id="GO:0008270">
    <property type="term" value="F:zinc ion binding"/>
    <property type="evidence" value="ECO:0007669"/>
    <property type="project" value="UniProtKB-KW"/>
</dbReference>
<evidence type="ECO:0000256" key="3">
    <source>
        <dbReference type="ARBA" id="ARBA00022833"/>
    </source>
</evidence>
<keyword evidence="2 4" id="KW-0863">Zinc-finger</keyword>
<feature type="compositionally biased region" description="Low complexity" evidence="5">
    <location>
        <begin position="408"/>
        <end position="418"/>
    </location>
</feature>